<evidence type="ECO:0000256" key="6">
    <source>
        <dbReference type="PROSITE-ProRule" id="PRU01016"/>
    </source>
</evidence>
<keyword evidence="9" id="KW-1185">Reference proteome</keyword>
<dbReference type="InterPro" id="IPR001525">
    <property type="entry name" value="C5_MeTfrase"/>
</dbReference>
<dbReference type="Pfam" id="PF00145">
    <property type="entry name" value="DNA_methylase"/>
    <property type="match status" value="1"/>
</dbReference>
<evidence type="ECO:0000313" key="8">
    <source>
        <dbReference type="EMBL" id="AYB48066.1"/>
    </source>
</evidence>
<dbReference type="EMBL" id="CP032413">
    <property type="protein sequence ID" value="AYB48066.1"/>
    <property type="molecule type" value="Genomic_DNA"/>
</dbReference>
<dbReference type="InterPro" id="IPR050390">
    <property type="entry name" value="C5-Methyltransferase"/>
</dbReference>
<keyword evidence="8" id="KW-0614">Plasmid</keyword>
<feature type="region of interest" description="Disordered" evidence="7">
    <location>
        <begin position="313"/>
        <end position="336"/>
    </location>
</feature>
<gene>
    <name evidence="8" type="ORF">D5F53_32605</name>
</gene>
<dbReference type="GO" id="GO:0003886">
    <property type="term" value="F:DNA (cytosine-5-)-methyltransferase activity"/>
    <property type="evidence" value="ECO:0007669"/>
    <property type="project" value="UniProtKB-EC"/>
</dbReference>
<organism evidence="8 9">
    <name type="scientific">Paenibacillus lautus</name>
    <name type="common">Bacillus lautus</name>
    <dbReference type="NCBI Taxonomy" id="1401"/>
    <lineage>
        <taxon>Bacteria</taxon>
        <taxon>Bacillati</taxon>
        <taxon>Bacillota</taxon>
        <taxon>Bacilli</taxon>
        <taxon>Bacillales</taxon>
        <taxon>Paenibacillaceae</taxon>
        <taxon>Paenibacillus</taxon>
    </lineage>
</organism>
<dbReference type="InterPro" id="IPR029063">
    <property type="entry name" value="SAM-dependent_MTases_sf"/>
</dbReference>
<evidence type="ECO:0000256" key="2">
    <source>
        <dbReference type="ARBA" id="ARBA00022603"/>
    </source>
</evidence>
<reference evidence="8 9" key="1">
    <citation type="submission" date="2018-09" db="EMBL/GenBank/DDBJ databases">
        <title>Genome Sequence of Paenibacillus lautus Strain E7593-69, Azo Dye-Degrading Bacteria, Isolated from Commercial Tattoo Inks.</title>
        <authorList>
            <person name="Nho S.W."/>
            <person name="Kim S.-J."/>
            <person name="Kweon O."/>
            <person name="Cerniglia C.E."/>
        </authorList>
    </citation>
    <scope>NUCLEOTIDE SEQUENCE [LARGE SCALE GENOMIC DNA]</scope>
    <source>
        <strain evidence="8 9">E7593-69</strain>
        <plasmid evidence="8 9">pAZOPL1</plasmid>
    </source>
</reference>
<evidence type="ECO:0000256" key="4">
    <source>
        <dbReference type="ARBA" id="ARBA00022691"/>
    </source>
</evidence>
<geneLocation type="plasmid" evidence="8 9">
    <name>pAZOPL1</name>
</geneLocation>
<dbReference type="PANTHER" id="PTHR10629">
    <property type="entry name" value="CYTOSINE-SPECIFIC METHYLTRANSFERASE"/>
    <property type="match status" value="1"/>
</dbReference>
<keyword evidence="4 6" id="KW-0949">S-adenosyl-L-methionine</keyword>
<keyword evidence="2 6" id="KW-0489">Methyltransferase</keyword>
<dbReference type="PANTHER" id="PTHR10629:SF52">
    <property type="entry name" value="DNA (CYTOSINE-5)-METHYLTRANSFERASE 1"/>
    <property type="match status" value="1"/>
</dbReference>
<keyword evidence="5" id="KW-0680">Restriction system</keyword>
<dbReference type="GO" id="GO:0003677">
    <property type="term" value="F:DNA binding"/>
    <property type="evidence" value="ECO:0007669"/>
    <property type="project" value="TreeGrafter"/>
</dbReference>
<dbReference type="PRINTS" id="PR00105">
    <property type="entry name" value="C5METTRFRASE"/>
</dbReference>
<feature type="active site" evidence="6">
    <location>
        <position position="117"/>
    </location>
</feature>
<evidence type="ECO:0000256" key="1">
    <source>
        <dbReference type="ARBA" id="ARBA00011975"/>
    </source>
</evidence>
<dbReference type="PROSITE" id="PS51679">
    <property type="entry name" value="SAM_MT_C5"/>
    <property type="match status" value="1"/>
</dbReference>
<evidence type="ECO:0000256" key="7">
    <source>
        <dbReference type="SAM" id="MobiDB-lite"/>
    </source>
</evidence>
<evidence type="ECO:0000256" key="5">
    <source>
        <dbReference type="ARBA" id="ARBA00022747"/>
    </source>
</evidence>
<keyword evidence="3 6" id="KW-0808">Transferase</keyword>
<dbReference type="RefSeq" id="WP_119851427.1">
    <property type="nucleotide sequence ID" value="NZ_CP032413.1"/>
</dbReference>
<accession>A0A385TW82</accession>
<dbReference type="GO" id="GO:0044027">
    <property type="term" value="P:negative regulation of gene expression via chromosomal CpG island methylation"/>
    <property type="evidence" value="ECO:0007669"/>
    <property type="project" value="TreeGrafter"/>
</dbReference>
<protein>
    <recommendedName>
        <fullName evidence="1">DNA (cytosine-5-)-methyltransferase</fullName>
        <ecNumber evidence="1">2.1.1.37</ecNumber>
    </recommendedName>
</protein>
<evidence type="ECO:0000313" key="9">
    <source>
        <dbReference type="Proteomes" id="UP000266552"/>
    </source>
</evidence>
<dbReference type="Proteomes" id="UP000266552">
    <property type="component" value="Plasmid pAZOPL1"/>
</dbReference>
<dbReference type="Gene3D" id="3.40.50.150">
    <property type="entry name" value="Vaccinia Virus protein VP39"/>
    <property type="match status" value="1"/>
</dbReference>
<dbReference type="KEGG" id="plw:D5F53_32605"/>
<proteinExistence type="inferred from homology"/>
<dbReference type="REBASE" id="272111">
    <property type="entry name" value="M.Pla759369ORF32605P"/>
</dbReference>
<dbReference type="GO" id="GO:0009307">
    <property type="term" value="P:DNA restriction-modification system"/>
    <property type="evidence" value="ECO:0007669"/>
    <property type="project" value="UniProtKB-KW"/>
</dbReference>
<dbReference type="Gene3D" id="3.90.120.10">
    <property type="entry name" value="DNA Methylase, subunit A, domain 2"/>
    <property type="match status" value="1"/>
</dbReference>
<dbReference type="EC" id="2.1.1.37" evidence="1"/>
<dbReference type="SUPFAM" id="SSF53335">
    <property type="entry name" value="S-adenosyl-L-methionine-dependent methyltransferases"/>
    <property type="match status" value="1"/>
</dbReference>
<name>A0A385TW82_PAELA</name>
<comment type="similarity">
    <text evidence="6">Belongs to the class I-like SAM-binding methyltransferase superfamily. C5-methyltransferase family.</text>
</comment>
<evidence type="ECO:0000256" key="3">
    <source>
        <dbReference type="ARBA" id="ARBA00022679"/>
    </source>
</evidence>
<sequence>MVVCVNKPKVKTEHTVAHLFGGAGGGSLGFAQARGDYMGFVGRFRTLCSIDSDPVVCQNYEMITGSKAVCMDLFSREQYIDFHGQEPPENWYEATPGDLWDAFGWEVPDVIFTSPPCKGFSGLLPEKSAKTKKYQALNELTIRGLEIALRACLEYGGNLPALILLENVPRIMTRGKKILDRIKKMLKSFGYLSSDNTHDCGELGGLGERRKRYLLIARNEQRMSNFVYQPPRKPLKTIGDVLGDLPLPGDTLAGGPLHRLPKLEWKTWMRLALIPAGGDWRDLNQLDWWNYRIEHEPRRGAWAVEDWNDIARTVTGGAGPGRSNGATAVSDPRMGLNENSTHRSIYRISRWDESSQTVTGAVGPNNGAVCVNDPRLKERKGRHPGVYQVVRSDEPSPCVTGTRFGSGALAFSDPRCKTNLHPDSYGIQRWDDTAKTVRSANRIMQSAASVSDPRNTLSPNAEVSEKGCIFPADQDRGVYLIIAEDGTWHRPLTTFELAMLQSFPARLPNGLPFQLTGCSDAKAREYIGNAVPPEAAKAMGTTFLVALMAASIDAGFTLSYEAVWVRQESEQLPEAIVH</sequence>
<dbReference type="AlphaFoldDB" id="A0A385TW82"/>
<dbReference type="GO" id="GO:0032259">
    <property type="term" value="P:methylation"/>
    <property type="evidence" value="ECO:0007669"/>
    <property type="project" value="UniProtKB-KW"/>
</dbReference>